<organism evidence="2 3">
    <name type="scientific">Panaeolus cyanescens</name>
    <dbReference type="NCBI Taxonomy" id="181874"/>
    <lineage>
        <taxon>Eukaryota</taxon>
        <taxon>Fungi</taxon>
        <taxon>Dikarya</taxon>
        <taxon>Basidiomycota</taxon>
        <taxon>Agaricomycotina</taxon>
        <taxon>Agaricomycetes</taxon>
        <taxon>Agaricomycetidae</taxon>
        <taxon>Agaricales</taxon>
        <taxon>Agaricineae</taxon>
        <taxon>Galeropsidaceae</taxon>
        <taxon>Panaeolus</taxon>
    </lineage>
</organism>
<dbReference type="EMBL" id="NHTK01006033">
    <property type="protein sequence ID" value="PPQ66820.1"/>
    <property type="molecule type" value="Genomic_DNA"/>
</dbReference>
<evidence type="ECO:0000313" key="2">
    <source>
        <dbReference type="EMBL" id="PPQ66820.1"/>
    </source>
</evidence>
<reference evidence="2 3" key="1">
    <citation type="journal article" date="2018" name="Evol. Lett.">
        <title>Horizontal gene cluster transfer increased hallucinogenic mushroom diversity.</title>
        <authorList>
            <person name="Reynolds H.T."/>
            <person name="Vijayakumar V."/>
            <person name="Gluck-Thaler E."/>
            <person name="Korotkin H.B."/>
            <person name="Matheny P.B."/>
            <person name="Slot J.C."/>
        </authorList>
    </citation>
    <scope>NUCLEOTIDE SEQUENCE [LARGE SCALE GENOMIC DNA]</scope>
    <source>
        <strain evidence="2 3">2629</strain>
    </source>
</reference>
<keyword evidence="3" id="KW-1185">Reference proteome</keyword>
<dbReference type="SUPFAM" id="SSF53474">
    <property type="entry name" value="alpha/beta-Hydrolases"/>
    <property type="match status" value="1"/>
</dbReference>
<accession>A0A409VKN4</accession>
<dbReference type="Gene3D" id="3.40.50.1820">
    <property type="entry name" value="alpha/beta hydrolase"/>
    <property type="match status" value="1"/>
</dbReference>
<protein>
    <recommendedName>
        <fullName evidence="1">AB hydrolase-1 domain-containing protein</fullName>
    </recommendedName>
</protein>
<feature type="domain" description="AB hydrolase-1" evidence="1">
    <location>
        <begin position="48"/>
        <end position="334"/>
    </location>
</feature>
<dbReference type="Pfam" id="PF12697">
    <property type="entry name" value="Abhydrolase_6"/>
    <property type="match status" value="1"/>
</dbReference>
<proteinExistence type="predicted"/>
<dbReference type="STRING" id="181874.A0A409VKN4"/>
<evidence type="ECO:0000313" key="3">
    <source>
        <dbReference type="Proteomes" id="UP000284842"/>
    </source>
</evidence>
<dbReference type="AlphaFoldDB" id="A0A409VKN4"/>
<sequence length="353" mass="39303">MESNKSMSKLDVQKYALTTQTHGTPLIAPMKKYTRPGSVAKDGRVILLLGNGAGFLKETWEPVIEDLFNLDDGKSGTYIVREAWALDCQNHGEGCTVNEDLLSRDQGLLTIWDYADAFASLVKSGLLGIIDPTKTQIVLCGHSAGAVGVTLSTSFFNPPSRLPFSGLILVDPPIWSKSMAGPENEMYKIVEATTPVRLDVWDSREAAVKWFKKRIPWAMWDERVLDIYLKYGLRNLPTAYYPDKTSGVTLTTHRLAENVAFTGKRFSLDAVDRLNQICKHIPVHLIYGDRNDMFERELQDSMISEQEGRTYASIARLEDVGHLVVQEAPTLLAETLFSILSKPNPVAVPTSKL</sequence>
<gene>
    <name evidence="2" type="ORF">CVT24_008679</name>
</gene>
<name>A0A409VKN4_9AGAR</name>
<dbReference type="InParanoid" id="A0A409VKN4"/>
<dbReference type="OrthoDB" id="94039at2759"/>
<dbReference type="InterPro" id="IPR029058">
    <property type="entry name" value="AB_hydrolase_fold"/>
</dbReference>
<dbReference type="Proteomes" id="UP000284842">
    <property type="component" value="Unassembled WGS sequence"/>
</dbReference>
<dbReference type="InterPro" id="IPR000073">
    <property type="entry name" value="AB_hydrolase_1"/>
</dbReference>
<evidence type="ECO:0000259" key="1">
    <source>
        <dbReference type="Pfam" id="PF12697"/>
    </source>
</evidence>
<comment type="caution">
    <text evidence="2">The sequence shown here is derived from an EMBL/GenBank/DDBJ whole genome shotgun (WGS) entry which is preliminary data.</text>
</comment>